<accession>A0A3S5BNI8</accession>
<dbReference type="EMBL" id="CAAALY010009907">
    <property type="protein sequence ID" value="VEL10776.1"/>
    <property type="molecule type" value="Genomic_DNA"/>
</dbReference>
<keyword evidence="3" id="KW-1185">Reference proteome</keyword>
<evidence type="ECO:0000313" key="2">
    <source>
        <dbReference type="EMBL" id="VEL10776.1"/>
    </source>
</evidence>
<evidence type="ECO:0000256" key="1">
    <source>
        <dbReference type="SAM" id="MobiDB-lite"/>
    </source>
</evidence>
<reference evidence="2" key="1">
    <citation type="submission" date="2018-11" db="EMBL/GenBank/DDBJ databases">
        <authorList>
            <consortium name="Pathogen Informatics"/>
        </authorList>
    </citation>
    <scope>NUCLEOTIDE SEQUENCE</scope>
</reference>
<name>A0A3S5BNI8_9PLAT</name>
<feature type="region of interest" description="Disordered" evidence="1">
    <location>
        <begin position="1"/>
        <end position="30"/>
    </location>
</feature>
<gene>
    <name evidence="2" type="ORF">PXEA_LOCUS4216</name>
</gene>
<dbReference type="AlphaFoldDB" id="A0A3S5BNI8"/>
<protein>
    <submittedName>
        <fullName evidence="2">Uncharacterized protein</fullName>
    </submittedName>
</protein>
<evidence type="ECO:0000313" key="3">
    <source>
        <dbReference type="Proteomes" id="UP000784294"/>
    </source>
</evidence>
<proteinExistence type="predicted"/>
<feature type="compositionally biased region" description="Polar residues" evidence="1">
    <location>
        <begin position="18"/>
        <end position="30"/>
    </location>
</feature>
<comment type="caution">
    <text evidence="2">The sequence shown here is derived from an EMBL/GenBank/DDBJ whole genome shotgun (WGS) entry which is preliminary data.</text>
</comment>
<dbReference type="Proteomes" id="UP000784294">
    <property type="component" value="Unassembled WGS sequence"/>
</dbReference>
<organism evidence="2 3">
    <name type="scientific">Protopolystoma xenopodis</name>
    <dbReference type="NCBI Taxonomy" id="117903"/>
    <lineage>
        <taxon>Eukaryota</taxon>
        <taxon>Metazoa</taxon>
        <taxon>Spiralia</taxon>
        <taxon>Lophotrochozoa</taxon>
        <taxon>Platyhelminthes</taxon>
        <taxon>Monogenea</taxon>
        <taxon>Polyopisthocotylea</taxon>
        <taxon>Polystomatidea</taxon>
        <taxon>Polystomatidae</taxon>
        <taxon>Protopolystoma</taxon>
    </lineage>
</organism>
<sequence length="95" mass="10564">MRSPRGRMKEVQKMKGSNVKTGPNGRPTTTCKCLAGSSAKRGQEPAEMWDTSACWRRQTCEDGKGQRLIELPIDARYILPDRSSTSPLRRGVVEA</sequence>